<keyword evidence="2" id="KW-1185">Reference proteome</keyword>
<evidence type="ECO:0000313" key="1">
    <source>
        <dbReference type="EMBL" id="EXB62294.1"/>
    </source>
</evidence>
<evidence type="ECO:0000313" key="2">
    <source>
        <dbReference type="Proteomes" id="UP000030645"/>
    </source>
</evidence>
<protein>
    <submittedName>
        <fullName evidence="1">Uncharacterized protein</fullName>
    </submittedName>
</protein>
<reference evidence="2" key="1">
    <citation type="submission" date="2013-01" db="EMBL/GenBank/DDBJ databases">
        <title>Draft Genome Sequence of a Mulberry Tree, Morus notabilis C.K. Schneid.</title>
        <authorList>
            <person name="He N."/>
            <person name="Zhao S."/>
        </authorList>
    </citation>
    <scope>NUCLEOTIDE SEQUENCE</scope>
</reference>
<gene>
    <name evidence="1" type="ORF">L484_022182</name>
</gene>
<name>W9RAL3_9ROSA</name>
<dbReference type="AlphaFoldDB" id="W9RAL3"/>
<dbReference type="EMBL" id="KE344442">
    <property type="protein sequence ID" value="EXB62294.1"/>
    <property type="molecule type" value="Genomic_DNA"/>
</dbReference>
<proteinExistence type="predicted"/>
<dbReference type="Proteomes" id="UP000030645">
    <property type="component" value="Unassembled WGS sequence"/>
</dbReference>
<organism evidence="1 2">
    <name type="scientific">Morus notabilis</name>
    <dbReference type="NCBI Taxonomy" id="981085"/>
    <lineage>
        <taxon>Eukaryota</taxon>
        <taxon>Viridiplantae</taxon>
        <taxon>Streptophyta</taxon>
        <taxon>Embryophyta</taxon>
        <taxon>Tracheophyta</taxon>
        <taxon>Spermatophyta</taxon>
        <taxon>Magnoliopsida</taxon>
        <taxon>eudicotyledons</taxon>
        <taxon>Gunneridae</taxon>
        <taxon>Pentapetalae</taxon>
        <taxon>rosids</taxon>
        <taxon>fabids</taxon>
        <taxon>Rosales</taxon>
        <taxon>Moraceae</taxon>
        <taxon>Moreae</taxon>
        <taxon>Morus</taxon>
    </lineage>
</organism>
<sequence>MVNTNSHRIAFVASSLSDQDPGEAFAPTSFSSEIWNSKPSTFPSTFGKTTYLDANPLSLPTTHEKKDYIGASKPLSSLYN</sequence>
<accession>W9RAL3</accession>